<proteinExistence type="predicted"/>
<evidence type="ECO:0000313" key="2">
    <source>
        <dbReference type="EMBL" id="KON31597.1"/>
    </source>
</evidence>
<dbReference type="Proteomes" id="UP000037210">
    <property type="component" value="Unassembled WGS sequence"/>
</dbReference>
<dbReference type="InterPro" id="IPR000835">
    <property type="entry name" value="HTH_MarR-typ"/>
</dbReference>
<feature type="domain" description="HTH marR-type" evidence="1">
    <location>
        <begin position="137"/>
        <end position="187"/>
    </location>
</feature>
<dbReference type="SUPFAM" id="SSF46785">
    <property type="entry name" value="Winged helix' DNA-binding domain"/>
    <property type="match status" value="1"/>
</dbReference>
<dbReference type="InterPro" id="IPR036388">
    <property type="entry name" value="WH-like_DNA-bd_sf"/>
</dbReference>
<name>A0A0M0BSN3_9ARCH</name>
<protein>
    <recommendedName>
        <fullName evidence="1">HTH marR-type domain-containing protein</fullName>
    </recommendedName>
</protein>
<dbReference type="AlphaFoldDB" id="A0A0M0BSN3"/>
<gene>
    <name evidence="2" type="ORF">AC482_00135</name>
</gene>
<dbReference type="GO" id="GO:0003700">
    <property type="term" value="F:DNA-binding transcription factor activity"/>
    <property type="evidence" value="ECO:0007669"/>
    <property type="project" value="InterPro"/>
</dbReference>
<accession>A0A0M0BSN3</accession>
<sequence>MEFLFAAASLLAVTAVASFIYYQRIKEAQGEYDDAKDLVKSITLSFTDQLNRLIKSIEGIKEEAIKSQNSARDAIEIAREGLEKTSSLAERIEETGRTVESLKTEIHRLSTARGASIPQKDVDSPIPLQQDAILEQLTPTEVEVLASIEELGEGSVPEIRERIDKTREHTARLLKKLYERGFIDRNTSAMPYRYYIRKEIKELIQRQKKRVEISV</sequence>
<organism evidence="2 3">
    <name type="scientific">miscellaneous Crenarchaeota group-15 archaeon DG-45</name>
    <dbReference type="NCBI Taxonomy" id="1685127"/>
    <lineage>
        <taxon>Archaea</taxon>
        <taxon>Candidatus Bathyarchaeota</taxon>
        <taxon>MCG-15</taxon>
    </lineage>
</organism>
<reference evidence="2 3" key="1">
    <citation type="submission" date="2015-06" db="EMBL/GenBank/DDBJ databases">
        <title>New insights into the roles of widespread benthic archaea in carbon and nitrogen cycling.</title>
        <authorList>
            <person name="Lazar C.S."/>
            <person name="Baker B.J."/>
            <person name="Seitz K.W."/>
            <person name="Hyde A.S."/>
            <person name="Dick G.J."/>
            <person name="Hinrichs K.-U."/>
            <person name="Teske A.P."/>
        </authorList>
    </citation>
    <scope>NUCLEOTIDE SEQUENCE [LARGE SCALE GENOMIC DNA]</scope>
    <source>
        <strain evidence="2">DG-45</strain>
    </source>
</reference>
<dbReference type="InterPro" id="IPR036390">
    <property type="entry name" value="WH_DNA-bd_sf"/>
</dbReference>
<evidence type="ECO:0000259" key="1">
    <source>
        <dbReference type="Pfam" id="PF01047"/>
    </source>
</evidence>
<evidence type="ECO:0000313" key="3">
    <source>
        <dbReference type="Proteomes" id="UP000037210"/>
    </source>
</evidence>
<dbReference type="Pfam" id="PF01047">
    <property type="entry name" value="MarR"/>
    <property type="match status" value="1"/>
</dbReference>
<dbReference type="Gene3D" id="1.10.10.10">
    <property type="entry name" value="Winged helix-like DNA-binding domain superfamily/Winged helix DNA-binding domain"/>
    <property type="match status" value="1"/>
</dbReference>
<comment type="caution">
    <text evidence="2">The sequence shown here is derived from an EMBL/GenBank/DDBJ whole genome shotgun (WGS) entry which is preliminary data.</text>
</comment>
<dbReference type="EMBL" id="LFWZ01000001">
    <property type="protein sequence ID" value="KON31597.1"/>
    <property type="molecule type" value="Genomic_DNA"/>
</dbReference>